<dbReference type="Proteomes" id="UP001596512">
    <property type="component" value="Unassembled WGS sequence"/>
</dbReference>
<dbReference type="EMBL" id="JBHTEY010000004">
    <property type="protein sequence ID" value="MFC7617372.1"/>
    <property type="molecule type" value="Genomic_DNA"/>
</dbReference>
<reference evidence="2" key="1">
    <citation type="journal article" date="2019" name="Int. J. Syst. Evol. Microbiol.">
        <title>The Global Catalogue of Microorganisms (GCM) 10K type strain sequencing project: providing services to taxonomists for standard genome sequencing and annotation.</title>
        <authorList>
            <consortium name="The Broad Institute Genomics Platform"/>
            <consortium name="The Broad Institute Genome Sequencing Center for Infectious Disease"/>
            <person name="Wu L."/>
            <person name="Ma J."/>
        </authorList>
    </citation>
    <scope>NUCLEOTIDE SEQUENCE [LARGE SCALE GENOMIC DNA]</scope>
    <source>
        <strain evidence="2">JCM 17695</strain>
    </source>
</reference>
<dbReference type="InterPro" id="IPR016176">
    <property type="entry name" value="Cbl-dep_enz_cat"/>
</dbReference>
<sequence>MLDVPYCLHPDNAGLSRSVLDATGSLRWSRVGRMPLPRPAAVPGGSGSPSADLLSALSYVERKYDGPGPVYATPAVDV</sequence>
<name>A0ABW2TWL9_9PSEU</name>
<accession>A0ABW2TWL9</accession>
<keyword evidence="2" id="KW-1185">Reference proteome</keyword>
<gene>
    <name evidence="1" type="ORF">ACFQV2_32085</name>
</gene>
<dbReference type="SUPFAM" id="SSF51703">
    <property type="entry name" value="Cobalamin (vitamin B12)-dependent enzymes"/>
    <property type="match status" value="1"/>
</dbReference>
<proteinExistence type="predicted"/>
<organism evidence="1 2">
    <name type="scientific">Actinokineospora soli</name>
    <dbReference type="NCBI Taxonomy" id="1048753"/>
    <lineage>
        <taxon>Bacteria</taxon>
        <taxon>Bacillati</taxon>
        <taxon>Actinomycetota</taxon>
        <taxon>Actinomycetes</taxon>
        <taxon>Pseudonocardiales</taxon>
        <taxon>Pseudonocardiaceae</taxon>
        <taxon>Actinokineospora</taxon>
    </lineage>
</organism>
<protein>
    <submittedName>
        <fullName evidence="1">Uncharacterized protein</fullName>
    </submittedName>
</protein>
<evidence type="ECO:0000313" key="1">
    <source>
        <dbReference type="EMBL" id="MFC7617372.1"/>
    </source>
</evidence>
<comment type="caution">
    <text evidence="1">The sequence shown here is derived from an EMBL/GenBank/DDBJ whole genome shotgun (WGS) entry which is preliminary data.</text>
</comment>
<evidence type="ECO:0000313" key="2">
    <source>
        <dbReference type="Proteomes" id="UP001596512"/>
    </source>
</evidence>